<dbReference type="STRING" id="626522.GCWU000325_02623"/>
<proteinExistence type="predicted"/>
<gene>
    <name evidence="1" type="ORF">GCWU000325_02623</name>
</gene>
<protein>
    <submittedName>
        <fullName evidence="1">Uncharacterized protein</fullName>
    </submittedName>
</protein>
<organism evidence="1 2">
    <name type="scientific">Alloprevotella tannerae ATCC 51259</name>
    <dbReference type="NCBI Taxonomy" id="626522"/>
    <lineage>
        <taxon>Bacteria</taxon>
        <taxon>Pseudomonadati</taxon>
        <taxon>Bacteroidota</taxon>
        <taxon>Bacteroidia</taxon>
        <taxon>Bacteroidales</taxon>
        <taxon>Prevotellaceae</taxon>
        <taxon>Alloprevotella</taxon>
    </lineage>
</organism>
<sequence length="96" mass="10783">MIKHAKRAQGFRFSLLNGRSKVESFARLFVVLSNEALACGALARRGTQRVGPRGNQDSLFIYCGVGGARVDTSTRRRRHIIYIGDGRLRHVWRGGR</sequence>
<comment type="caution">
    <text evidence="1">The sequence shown here is derived from an EMBL/GenBank/DDBJ whole genome shotgun (WGS) entry which is preliminary data.</text>
</comment>
<name>C9LK58_9BACT</name>
<dbReference type="EMBL" id="ACIJ02000028">
    <property type="protein sequence ID" value="EEX70580.1"/>
    <property type="molecule type" value="Genomic_DNA"/>
</dbReference>
<reference evidence="1" key="1">
    <citation type="submission" date="2009-09" db="EMBL/GenBank/DDBJ databases">
        <authorList>
            <person name="Weinstock G."/>
            <person name="Sodergren E."/>
            <person name="Clifton S."/>
            <person name="Fulton L."/>
            <person name="Fulton B."/>
            <person name="Courtney L."/>
            <person name="Fronick C."/>
            <person name="Harrison M."/>
            <person name="Strong C."/>
            <person name="Farmer C."/>
            <person name="Delahaunty K."/>
            <person name="Markovic C."/>
            <person name="Hall O."/>
            <person name="Minx P."/>
            <person name="Tomlinson C."/>
            <person name="Mitreva M."/>
            <person name="Nelson J."/>
            <person name="Hou S."/>
            <person name="Wollam A."/>
            <person name="Pepin K.H."/>
            <person name="Johnson M."/>
            <person name="Bhonagiri V."/>
            <person name="Nash W.E."/>
            <person name="Warren W."/>
            <person name="Chinwalla A."/>
            <person name="Mardis E.R."/>
            <person name="Wilson R.K."/>
        </authorList>
    </citation>
    <scope>NUCLEOTIDE SEQUENCE [LARGE SCALE GENOMIC DNA]</scope>
    <source>
        <strain evidence="1">ATCC 51259</strain>
    </source>
</reference>
<dbReference type="HOGENOM" id="CLU_2357396_0_0_10"/>
<evidence type="ECO:0000313" key="1">
    <source>
        <dbReference type="EMBL" id="EEX70580.1"/>
    </source>
</evidence>
<accession>C9LK58</accession>
<dbReference type="Proteomes" id="UP000003460">
    <property type="component" value="Unassembled WGS sequence"/>
</dbReference>
<keyword evidence="2" id="KW-1185">Reference proteome</keyword>
<evidence type="ECO:0000313" key="2">
    <source>
        <dbReference type="Proteomes" id="UP000003460"/>
    </source>
</evidence>
<dbReference type="AlphaFoldDB" id="C9LK58"/>